<proteinExistence type="inferred from homology"/>
<gene>
    <name evidence="19" type="ORF">ACJMK2_036626</name>
</gene>
<comment type="subcellular location">
    <subcellularLocation>
        <location evidence="1">Cell projection</location>
        <location evidence="1">Neuron projection</location>
    </subcellularLocation>
    <subcellularLocation>
        <location evidence="16">Postsynaptic cell membrane</location>
        <topology evidence="16">Multi-pass membrane protein</topology>
    </subcellularLocation>
</comment>
<keyword evidence="5" id="KW-0732">Signal</keyword>
<keyword evidence="4 17" id="KW-0812">Transmembrane</keyword>
<evidence type="ECO:0000256" key="11">
    <source>
        <dbReference type="ARBA" id="ARBA00023170"/>
    </source>
</evidence>
<dbReference type="PANTHER" id="PTHR32546">
    <property type="entry name" value="G-PROTEIN COUPLED RECEPTOR 158-RELATED"/>
    <property type="match status" value="1"/>
</dbReference>
<evidence type="ECO:0000256" key="2">
    <source>
        <dbReference type="ARBA" id="ARBA00007242"/>
    </source>
</evidence>
<dbReference type="GO" id="GO:0004930">
    <property type="term" value="F:G protein-coupled receptor activity"/>
    <property type="evidence" value="ECO:0007669"/>
    <property type="project" value="UniProtKB-KW"/>
</dbReference>
<dbReference type="PROSITE" id="PS50259">
    <property type="entry name" value="G_PROTEIN_RECEP_F3_4"/>
    <property type="match status" value="1"/>
</dbReference>
<keyword evidence="9 17" id="KW-0472">Membrane</keyword>
<comment type="caution">
    <text evidence="19">The sequence shown here is derived from an EMBL/GenBank/DDBJ whole genome shotgun (WGS) entry which is preliminary data.</text>
</comment>
<evidence type="ECO:0000313" key="19">
    <source>
        <dbReference type="EMBL" id="KAL3873520.1"/>
    </source>
</evidence>
<evidence type="ECO:0000256" key="10">
    <source>
        <dbReference type="ARBA" id="ARBA00023157"/>
    </source>
</evidence>
<feature type="transmembrane region" description="Helical" evidence="17">
    <location>
        <begin position="279"/>
        <end position="300"/>
    </location>
</feature>
<dbReference type="Proteomes" id="UP001634394">
    <property type="component" value="Unassembled WGS sequence"/>
</dbReference>
<evidence type="ECO:0000256" key="14">
    <source>
        <dbReference type="ARBA" id="ARBA00023257"/>
    </source>
</evidence>
<dbReference type="CDD" id="cd15293">
    <property type="entry name" value="7tmC_GPR158-like"/>
    <property type="match status" value="1"/>
</dbReference>
<evidence type="ECO:0000256" key="9">
    <source>
        <dbReference type="ARBA" id="ARBA00023136"/>
    </source>
</evidence>
<evidence type="ECO:0000256" key="13">
    <source>
        <dbReference type="ARBA" id="ARBA00023224"/>
    </source>
</evidence>
<keyword evidence="10" id="KW-1015">Disulfide bond</keyword>
<dbReference type="Gene3D" id="3.30.450.20">
    <property type="entry name" value="PAS domain"/>
    <property type="match status" value="1"/>
</dbReference>
<keyword evidence="20" id="KW-1185">Reference proteome</keyword>
<dbReference type="PANTHER" id="PTHR32546:SF29">
    <property type="entry name" value="G-PROTEIN COUPLED RECEPTORS FAMILY 3 PROFILE DOMAIN-CONTAINING PROTEIN"/>
    <property type="match status" value="1"/>
</dbReference>
<dbReference type="Pfam" id="PF00003">
    <property type="entry name" value="7tm_3"/>
    <property type="match status" value="1"/>
</dbReference>
<dbReference type="InterPro" id="IPR054714">
    <property type="entry name" value="GPR158_179_extracellular"/>
</dbReference>
<evidence type="ECO:0000259" key="18">
    <source>
        <dbReference type="PROSITE" id="PS50259"/>
    </source>
</evidence>
<dbReference type="GO" id="GO:0045211">
    <property type="term" value="C:postsynaptic membrane"/>
    <property type="evidence" value="ECO:0007669"/>
    <property type="project" value="UniProtKB-SubCell"/>
</dbReference>
<evidence type="ECO:0000256" key="6">
    <source>
        <dbReference type="ARBA" id="ARBA00022989"/>
    </source>
</evidence>
<dbReference type="InterPro" id="IPR017978">
    <property type="entry name" value="GPCR_3_C"/>
</dbReference>
<feature type="transmembrane region" description="Helical" evidence="17">
    <location>
        <begin position="395"/>
        <end position="415"/>
    </location>
</feature>
<evidence type="ECO:0000256" key="15">
    <source>
        <dbReference type="ARBA" id="ARBA00023273"/>
    </source>
</evidence>
<evidence type="ECO:0000256" key="17">
    <source>
        <dbReference type="SAM" id="Phobius"/>
    </source>
</evidence>
<dbReference type="InterPro" id="IPR000337">
    <property type="entry name" value="GPCR_3"/>
</dbReference>
<keyword evidence="15" id="KW-0966">Cell projection</keyword>
<feature type="transmembrane region" description="Helical" evidence="17">
    <location>
        <begin position="244"/>
        <end position="267"/>
    </location>
</feature>
<keyword evidence="13" id="KW-0807">Transducer</keyword>
<evidence type="ECO:0000256" key="7">
    <source>
        <dbReference type="ARBA" id="ARBA00023018"/>
    </source>
</evidence>
<dbReference type="PRINTS" id="PR00248">
    <property type="entry name" value="GPCRMGR"/>
</dbReference>
<dbReference type="Pfam" id="PF22572">
    <property type="entry name" value="GPR158_179_EC"/>
    <property type="match status" value="1"/>
</dbReference>
<evidence type="ECO:0000256" key="8">
    <source>
        <dbReference type="ARBA" id="ARBA00023040"/>
    </source>
</evidence>
<keyword evidence="3" id="KW-1003">Cell membrane</keyword>
<evidence type="ECO:0000256" key="16">
    <source>
        <dbReference type="ARBA" id="ARBA00034104"/>
    </source>
</evidence>
<comment type="similarity">
    <text evidence="2">Belongs to the G-protein coupled receptor 3 family.</text>
</comment>
<feature type="transmembrane region" description="Helical" evidence="17">
    <location>
        <begin position="435"/>
        <end position="454"/>
    </location>
</feature>
<feature type="transmembrane region" description="Helical" evidence="17">
    <location>
        <begin position="312"/>
        <end position="330"/>
    </location>
</feature>
<dbReference type="CDD" id="cd12913">
    <property type="entry name" value="PDC1_MCP_like"/>
    <property type="match status" value="1"/>
</dbReference>
<keyword evidence="12" id="KW-0325">Glycoprotein</keyword>
<keyword evidence="11" id="KW-0675">Receptor</keyword>
<feature type="transmembrane region" description="Helical" evidence="17">
    <location>
        <begin position="351"/>
        <end position="371"/>
    </location>
</feature>
<evidence type="ECO:0000256" key="5">
    <source>
        <dbReference type="ARBA" id="ARBA00022729"/>
    </source>
</evidence>
<protein>
    <recommendedName>
        <fullName evidence="18">G-protein coupled receptors family 3 profile domain-containing protein</fullName>
    </recommendedName>
</protein>
<keyword evidence="7" id="KW-0770">Synapse</keyword>
<evidence type="ECO:0000256" key="4">
    <source>
        <dbReference type="ARBA" id="ARBA00022692"/>
    </source>
</evidence>
<evidence type="ECO:0000256" key="3">
    <source>
        <dbReference type="ARBA" id="ARBA00022475"/>
    </source>
</evidence>
<dbReference type="InterPro" id="IPR043458">
    <property type="entry name" value="GPR158/179"/>
</dbReference>
<keyword evidence="14" id="KW-0628">Postsynaptic cell membrane</keyword>
<organism evidence="19 20">
    <name type="scientific">Sinanodonta woodiana</name>
    <name type="common">Chinese pond mussel</name>
    <name type="synonym">Anodonta woodiana</name>
    <dbReference type="NCBI Taxonomy" id="1069815"/>
    <lineage>
        <taxon>Eukaryota</taxon>
        <taxon>Metazoa</taxon>
        <taxon>Spiralia</taxon>
        <taxon>Lophotrochozoa</taxon>
        <taxon>Mollusca</taxon>
        <taxon>Bivalvia</taxon>
        <taxon>Autobranchia</taxon>
        <taxon>Heteroconchia</taxon>
        <taxon>Palaeoheterodonta</taxon>
        <taxon>Unionida</taxon>
        <taxon>Unionoidea</taxon>
        <taxon>Unionidae</taxon>
        <taxon>Unioninae</taxon>
        <taxon>Sinanodonta</taxon>
    </lineage>
</organism>
<dbReference type="AlphaFoldDB" id="A0ABD3WLY7"/>
<feature type="domain" description="G-protein coupled receptors family 3 profile" evidence="18">
    <location>
        <begin position="242"/>
        <end position="488"/>
    </location>
</feature>
<feature type="transmembrane region" description="Helical" evidence="17">
    <location>
        <begin position="460"/>
        <end position="482"/>
    </location>
</feature>
<evidence type="ECO:0000256" key="12">
    <source>
        <dbReference type="ARBA" id="ARBA00023180"/>
    </source>
</evidence>
<keyword evidence="6 17" id="KW-1133">Transmembrane helix</keyword>
<dbReference type="EMBL" id="JBJQND010000006">
    <property type="protein sequence ID" value="KAL3873520.1"/>
    <property type="molecule type" value="Genomic_DNA"/>
</dbReference>
<name>A0ABD3WLY7_SINWO</name>
<dbReference type="GO" id="GO:0043005">
    <property type="term" value="C:neuron projection"/>
    <property type="evidence" value="ECO:0007669"/>
    <property type="project" value="UniProtKB-SubCell"/>
</dbReference>
<keyword evidence="8" id="KW-0297">G-protein coupled receptor</keyword>
<accession>A0ABD3WLY7</accession>
<evidence type="ECO:0000313" key="20">
    <source>
        <dbReference type="Proteomes" id="UP001634394"/>
    </source>
</evidence>
<evidence type="ECO:0000256" key="1">
    <source>
        <dbReference type="ARBA" id="ARBA00004487"/>
    </source>
</evidence>
<reference evidence="19 20" key="1">
    <citation type="submission" date="2024-11" db="EMBL/GenBank/DDBJ databases">
        <title>Chromosome-level genome assembly of the freshwater bivalve Anodonta woodiana.</title>
        <authorList>
            <person name="Chen X."/>
        </authorList>
    </citation>
    <scope>NUCLEOTIDE SEQUENCE [LARGE SCALE GENOMIC DNA]</scope>
    <source>
        <strain evidence="19">MN2024</strain>
        <tissue evidence="19">Gills</tissue>
    </source>
</reference>
<sequence>MLVRNNVQFDSLIFGSAIAFESGVYSKYPLFCPYAYKKNNTVRSHDIAVNYNYLDPTTEWENNSMLLETTVTKPLALLKDGHWTYPYFDCGGGDIWMVTYSSPIFFFDQRNDTLQFRGVATIDIEMTNIDINQCDADPTSDQTESKELDMFRGTHKCAATTKCVAKHGLGFRTGAYDCYCEDGYYFPYANAEHKAFNGTEVEEYFRYQRNVDQTLFMCIKCAPGCDTCVDGSPCLRRSSEVIRLLMMILMVFTIAAICIVSGVTFMYRKQLAIKTASPLFLQLMCLGGILSCFQYFILFLDVSLIVCTIRIWPLHLGFFVMYGSLIMKTWRISVIFSVGTTKRIHLPDQMLIQRFGIIVAIAFCLLMSWTLTRPPTIETIKTDDTLKFYVCSYGVWEYAFTGVEVAFLLYGGYLCYTVRKAPAHFNESKHITWSVYNAIILGTFMALVTRFILISSGPDMLYLLNFIQIQVYVTVTMAFIFAPKFWAVYKKVDISETSTNVITQTITGRVKQTNVFPQQAKPEVKKTMTAGTQTNII</sequence>